<evidence type="ECO:0000256" key="2">
    <source>
        <dbReference type="ARBA" id="ARBA00022448"/>
    </source>
</evidence>
<evidence type="ECO:0000256" key="7">
    <source>
        <dbReference type="ARBA" id="ARBA00023010"/>
    </source>
</evidence>
<dbReference type="HAMAP" id="MF_00236">
    <property type="entry name" value="TatA_E"/>
    <property type="match status" value="1"/>
</dbReference>
<dbReference type="Pfam" id="PF02416">
    <property type="entry name" value="TatA_B_E"/>
    <property type="match status" value="1"/>
</dbReference>
<dbReference type="RefSeq" id="WP_230730368.1">
    <property type="nucleotide sequence ID" value="NZ_JAJNDB010000001.1"/>
</dbReference>
<dbReference type="EMBL" id="JAJNDB010000001">
    <property type="protein sequence ID" value="MCD2192694.1"/>
    <property type="molecule type" value="Genomic_DNA"/>
</dbReference>
<keyword evidence="8 9" id="KW-0472">Membrane</keyword>
<evidence type="ECO:0000256" key="10">
    <source>
        <dbReference type="SAM" id="MobiDB-lite"/>
    </source>
</evidence>
<comment type="subcellular location">
    <subcellularLocation>
        <location evidence="1 9">Cell membrane</location>
        <topology evidence="1 9">Single-pass membrane protein</topology>
    </subcellularLocation>
</comment>
<keyword evidence="5 9" id="KW-0653">Protein transport</keyword>
<feature type="compositionally biased region" description="Basic and acidic residues" evidence="10">
    <location>
        <begin position="89"/>
        <end position="102"/>
    </location>
</feature>
<feature type="region of interest" description="Disordered" evidence="10">
    <location>
        <begin position="40"/>
        <end position="102"/>
    </location>
</feature>
<evidence type="ECO:0000256" key="6">
    <source>
        <dbReference type="ARBA" id="ARBA00022989"/>
    </source>
</evidence>
<evidence type="ECO:0000256" key="4">
    <source>
        <dbReference type="ARBA" id="ARBA00022692"/>
    </source>
</evidence>
<evidence type="ECO:0000256" key="9">
    <source>
        <dbReference type="HAMAP-Rule" id="MF_00236"/>
    </source>
</evidence>
<comment type="subunit">
    <text evidence="9">The Tat system comprises two distinct complexes: a TatABC complex, containing multiple copies of TatA, TatB and TatC subunits, and a separate TatA complex, containing only TatA subunits. Substrates initially bind to the TatABC complex, which probably triggers association of the separate TatA complex to form the active translocon.</text>
</comment>
<comment type="caution">
    <text evidence="11">The sequence shown here is derived from an EMBL/GenBank/DDBJ whole genome shotgun (WGS) entry which is preliminary data.</text>
</comment>
<gene>
    <name evidence="9 11" type="primary">tatA</name>
    <name evidence="11" type="ORF">LQ327_04735</name>
</gene>
<keyword evidence="3 9" id="KW-1003">Cell membrane</keyword>
<evidence type="ECO:0000256" key="1">
    <source>
        <dbReference type="ARBA" id="ARBA00004162"/>
    </source>
</evidence>
<dbReference type="PANTHER" id="PTHR42982">
    <property type="entry name" value="SEC-INDEPENDENT PROTEIN TRANSLOCASE PROTEIN TATA"/>
    <property type="match status" value="1"/>
</dbReference>
<evidence type="ECO:0000313" key="11">
    <source>
        <dbReference type="EMBL" id="MCD2192694.1"/>
    </source>
</evidence>
<dbReference type="InterPro" id="IPR006312">
    <property type="entry name" value="TatA/E"/>
</dbReference>
<protein>
    <recommendedName>
        <fullName evidence="9">Sec-independent protein translocase protein TatA</fullName>
    </recommendedName>
</protein>
<feature type="compositionally biased region" description="Basic and acidic residues" evidence="10">
    <location>
        <begin position="40"/>
        <end position="53"/>
    </location>
</feature>
<reference evidence="11 12" key="1">
    <citation type="submission" date="2021-11" db="EMBL/GenBank/DDBJ databases">
        <title>Draft genome sequence of Actinomycetospora sp. SF1 isolated from the rhizosphere soil.</title>
        <authorList>
            <person name="Duangmal K."/>
            <person name="Chantavorakit T."/>
        </authorList>
    </citation>
    <scope>NUCLEOTIDE SEQUENCE [LARGE SCALE GENOMIC DNA]</scope>
    <source>
        <strain evidence="11 12">TBRC 5722</strain>
    </source>
</reference>
<dbReference type="Gene3D" id="1.20.5.3310">
    <property type="match status" value="1"/>
</dbReference>
<feature type="transmembrane region" description="Helical" evidence="9">
    <location>
        <begin position="6"/>
        <end position="22"/>
    </location>
</feature>
<dbReference type="Proteomes" id="UP001199469">
    <property type="component" value="Unassembled WGS sequence"/>
</dbReference>
<accession>A0ABS8P3M1</accession>
<proteinExistence type="inferred from homology"/>
<comment type="similarity">
    <text evidence="9">Belongs to the TatA/E family.</text>
</comment>
<dbReference type="InterPro" id="IPR003369">
    <property type="entry name" value="TatA/B/E"/>
</dbReference>
<dbReference type="NCBIfam" id="TIGR01411">
    <property type="entry name" value="tatAE"/>
    <property type="match status" value="1"/>
</dbReference>
<keyword evidence="12" id="KW-1185">Reference proteome</keyword>
<dbReference type="PANTHER" id="PTHR42982:SF8">
    <property type="entry name" value="SEC-INDEPENDENT PROTEIN TRANSLOCASE PROTEIN TATA"/>
    <property type="match status" value="1"/>
</dbReference>
<keyword evidence="2 9" id="KW-0813">Transport</keyword>
<dbReference type="NCBIfam" id="NF001854">
    <property type="entry name" value="PRK00575.1"/>
    <property type="match status" value="1"/>
</dbReference>
<sequence>MGSLSPVHWAIVIVVVLLLFGSRKLPDMARGLGQSMRILKAETRGMQDDDRGRTSSPGEGAPANGDSGSTSAINGPTSERSSGTTGPAAEKERPSSAERDAS</sequence>
<keyword evidence="6 9" id="KW-1133">Transmembrane helix</keyword>
<keyword evidence="7 9" id="KW-0811">Translocation</keyword>
<comment type="function">
    <text evidence="9">Part of the twin-arginine translocation (Tat) system that transports large folded proteins containing a characteristic twin-arginine motif in their signal peptide across membranes. TatA could form the protein-conducting channel of the Tat system.</text>
</comment>
<evidence type="ECO:0000256" key="3">
    <source>
        <dbReference type="ARBA" id="ARBA00022475"/>
    </source>
</evidence>
<keyword evidence="4 9" id="KW-0812">Transmembrane</keyword>
<evidence type="ECO:0000256" key="8">
    <source>
        <dbReference type="ARBA" id="ARBA00023136"/>
    </source>
</evidence>
<evidence type="ECO:0000313" key="12">
    <source>
        <dbReference type="Proteomes" id="UP001199469"/>
    </source>
</evidence>
<organism evidence="11 12">
    <name type="scientific">Actinomycetospora endophytica</name>
    <dbReference type="NCBI Taxonomy" id="2291215"/>
    <lineage>
        <taxon>Bacteria</taxon>
        <taxon>Bacillati</taxon>
        <taxon>Actinomycetota</taxon>
        <taxon>Actinomycetes</taxon>
        <taxon>Pseudonocardiales</taxon>
        <taxon>Pseudonocardiaceae</taxon>
        <taxon>Actinomycetospora</taxon>
    </lineage>
</organism>
<name>A0ABS8P3M1_9PSEU</name>
<evidence type="ECO:0000256" key="5">
    <source>
        <dbReference type="ARBA" id="ARBA00022927"/>
    </source>
</evidence>
<feature type="compositionally biased region" description="Polar residues" evidence="10">
    <location>
        <begin position="66"/>
        <end position="85"/>
    </location>
</feature>